<dbReference type="InterPro" id="IPR016180">
    <property type="entry name" value="Ribosomal_uL16_dom"/>
</dbReference>
<feature type="compositionally biased region" description="Basic residues" evidence="10">
    <location>
        <begin position="1"/>
        <end position="15"/>
    </location>
</feature>
<dbReference type="PANTHER" id="PTHR12220:SF13">
    <property type="entry name" value="LARGE RIBOSOMAL SUBUNIT PROTEIN UL16M"/>
    <property type="match status" value="1"/>
</dbReference>
<dbReference type="FunFam" id="3.90.1170.10:FF:000001">
    <property type="entry name" value="50S ribosomal protein L16"/>
    <property type="match status" value="1"/>
</dbReference>
<evidence type="ECO:0000313" key="12">
    <source>
        <dbReference type="Proteomes" id="UP000624703"/>
    </source>
</evidence>
<proteinExistence type="inferred from homology"/>
<dbReference type="GO" id="GO:0022625">
    <property type="term" value="C:cytosolic large ribosomal subunit"/>
    <property type="evidence" value="ECO:0007669"/>
    <property type="project" value="TreeGrafter"/>
</dbReference>
<comment type="function">
    <text evidence="7 9">Binds 23S rRNA and is also seen to make contacts with the A and possibly P site tRNAs.</text>
</comment>
<evidence type="ECO:0000256" key="7">
    <source>
        <dbReference type="HAMAP-Rule" id="MF_01342"/>
    </source>
</evidence>
<evidence type="ECO:0000256" key="2">
    <source>
        <dbReference type="ARBA" id="ARBA00022555"/>
    </source>
</evidence>
<evidence type="ECO:0000256" key="8">
    <source>
        <dbReference type="RuleBase" id="RU004413"/>
    </source>
</evidence>
<keyword evidence="2 7" id="KW-0820">tRNA-binding</keyword>
<comment type="similarity">
    <text evidence="1 7 8">Belongs to the universal ribosomal protein uL16 family.</text>
</comment>
<evidence type="ECO:0000256" key="4">
    <source>
        <dbReference type="ARBA" id="ARBA00022980"/>
    </source>
</evidence>
<gene>
    <name evidence="7 11" type="primary">rplP</name>
    <name evidence="11" type="ORF">JIN82_16105</name>
</gene>
<dbReference type="PANTHER" id="PTHR12220">
    <property type="entry name" value="50S/60S RIBOSOMAL PROTEIN L16"/>
    <property type="match status" value="1"/>
</dbReference>
<dbReference type="GO" id="GO:0003735">
    <property type="term" value="F:structural constituent of ribosome"/>
    <property type="evidence" value="ECO:0007669"/>
    <property type="project" value="InterPro"/>
</dbReference>
<dbReference type="PRINTS" id="PR00060">
    <property type="entry name" value="RIBOSOMALL16"/>
</dbReference>
<dbReference type="InterPro" id="IPR000114">
    <property type="entry name" value="Ribosomal_uL16_bact-type"/>
</dbReference>
<evidence type="ECO:0000256" key="10">
    <source>
        <dbReference type="SAM" id="MobiDB-lite"/>
    </source>
</evidence>
<dbReference type="InterPro" id="IPR020798">
    <property type="entry name" value="Ribosomal_uL16_CS"/>
</dbReference>
<comment type="caution">
    <text evidence="11">The sequence shown here is derived from an EMBL/GenBank/DDBJ whole genome shotgun (WGS) entry which is preliminary data.</text>
</comment>
<keyword evidence="7 9" id="KW-0694">RNA-binding</keyword>
<dbReference type="Pfam" id="PF00252">
    <property type="entry name" value="Ribosomal_L16"/>
    <property type="match status" value="1"/>
</dbReference>
<keyword evidence="3 7" id="KW-0699">rRNA-binding</keyword>
<name>A0A8J7MGM0_9BACT</name>
<evidence type="ECO:0000256" key="5">
    <source>
        <dbReference type="ARBA" id="ARBA00023274"/>
    </source>
</evidence>
<dbReference type="RefSeq" id="WP_200312699.1">
    <property type="nucleotide sequence ID" value="NZ_JAENIM010000047.1"/>
</dbReference>
<dbReference type="EMBL" id="JAENIM010000047">
    <property type="protein sequence ID" value="MBK1792687.1"/>
    <property type="molecule type" value="Genomic_DNA"/>
</dbReference>
<evidence type="ECO:0000256" key="1">
    <source>
        <dbReference type="ARBA" id="ARBA00008931"/>
    </source>
</evidence>
<organism evidence="11 12">
    <name type="scientific">Persicirhabdus sediminis</name>
    <dbReference type="NCBI Taxonomy" id="454144"/>
    <lineage>
        <taxon>Bacteria</taxon>
        <taxon>Pseudomonadati</taxon>
        <taxon>Verrucomicrobiota</taxon>
        <taxon>Verrucomicrobiia</taxon>
        <taxon>Verrucomicrobiales</taxon>
        <taxon>Verrucomicrobiaceae</taxon>
        <taxon>Persicirhabdus</taxon>
    </lineage>
</organism>
<dbReference type="Gene3D" id="3.90.1170.10">
    <property type="entry name" value="Ribosomal protein L10e/L16"/>
    <property type="match status" value="1"/>
</dbReference>
<sequence length="139" mass="15628">MPLMPKRVKFRKTQRGSRAGNAQRGTEVSFGDFGLQSLGRGWITNRQIEACRISVNRYLKRKGKVWIRIFPHKSITGRPPETRMGKGKGAVEAWVAVVRPGTMLFEIAGVPESDAREALRLASNKLGIRTRFIVRNSHA</sequence>
<dbReference type="InterPro" id="IPR036920">
    <property type="entry name" value="Ribosomal_uL16_sf"/>
</dbReference>
<dbReference type="Proteomes" id="UP000624703">
    <property type="component" value="Unassembled WGS sequence"/>
</dbReference>
<comment type="subunit">
    <text evidence="7 9">Part of the 50S ribosomal subunit.</text>
</comment>
<feature type="region of interest" description="Disordered" evidence="10">
    <location>
        <begin position="1"/>
        <end position="25"/>
    </location>
</feature>
<accession>A0A8J7MGM0</accession>
<reference evidence="11" key="1">
    <citation type="submission" date="2021-01" db="EMBL/GenBank/DDBJ databases">
        <title>Modified the classification status of verrucomicrobia.</title>
        <authorList>
            <person name="Feng X."/>
        </authorList>
    </citation>
    <scope>NUCLEOTIDE SEQUENCE</scope>
    <source>
        <strain evidence="11">_KCTC 22039</strain>
    </source>
</reference>
<evidence type="ECO:0000256" key="6">
    <source>
        <dbReference type="ARBA" id="ARBA00035198"/>
    </source>
</evidence>
<keyword evidence="12" id="KW-1185">Reference proteome</keyword>
<dbReference type="InterPro" id="IPR047873">
    <property type="entry name" value="Ribosomal_uL16"/>
</dbReference>
<protein>
    <recommendedName>
        <fullName evidence="6 7">Large ribosomal subunit protein uL16</fullName>
    </recommendedName>
</protein>
<dbReference type="GO" id="GO:0006412">
    <property type="term" value="P:translation"/>
    <property type="evidence" value="ECO:0007669"/>
    <property type="project" value="UniProtKB-UniRule"/>
</dbReference>
<keyword evidence="4 7" id="KW-0689">Ribosomal protein</keyword>
<dbReference type="AlphaFoldDB" id="A0A8J7MGM0"/>
<dbReference type="HAMAP" id="MF_01342">
    <property type="entry name" value="Ribosomal_uL16"/>
    <property type="match status" value="1"/>
</dbReference>
<dbReference type="PROSITE" id="PS00586">
    <property type="entry name" value="RIBOSOMAL_L16_1"/>
    <property type="match status" value="1"/>
</dbReference>
<dbReference type="PROSITE" id="PS00701">
    <property type="entry name" value="RIBOSOMAL_L16_2"/>
    <property type="match status" value="1"/>
</dbReference>
<dbReference type="GO" id="GO:0000049">
    <property type="term" value="F:tRNA binding"/>
    <property type="evidence" value="ECO:0007669"/>
    <property type="project" value="UniProtKB-KW"/>
</dbReference>
<dbReference type="CDD" id="cd01433">
    <property type="entry name" value="Ribosomal_L16_L10e"/>
    <property type="match status" value="1"/>
</dbReference>
<dbReference type="GO" id="GO:0019843">
    <property type="term" value="F:rRNA binding"/>
    <property type="evidence" value="ECO:0007669"/>
    <property type="project" value="UniProtKB-UniRule"/>
</dbReference>
<dbReference type="SUPFAM" id="SSF54686">
    <property type="entry name" value="Ribosomal protein L16p/L10e"/>
    <property type="match status" value="1"/>
</dbReference>
<dbReference type="NCBIfam" id="TIGR01164">
    <property type="entry name" value="rplP_bact"/>
    <property type="match status" value="1"/>
</dbReference>
<evidence type="ECO:0000256" key="9">
    <source>
        <dbReference type="RuleBase" id="RU004414"/>
    </source>
</evidence>
<evidence type="ECO:0000313" key="11">
    <source>
        <dbReference type="EMBL" id="MBK1792687.1"/>
    </source>
</evidence>
<evidence type="ECO:0000256" key="3">
    <source>
        <dbReference type="ARBA" id="ARBA00022730"/>
    </source>
</evidence>
<keyword evidence="5 7" id="KW-0687">Ribonucleoprotein</keyword>